<comment type="cofactor">
    <cofactor evidence="1 8">
        <name>FAD</name>
        <dbReference type="ChEBI" id="CHEBI:57692"/>
    </cofactor>
</comment>
<feature type="domain" description="Glucose-methanol-choline oxidoreductase N-terminal" evidence="12">
    <location>
        <begin position="103"/>
        <end position="126"/>
    </location>
</feature>
<evidence type="ECO:0000256" key="11">
    <source>
        <dbReference type="SAM" id="SignalP"/>
    </source>
</evidence>
<feature type="signal peptide" evidence="11">
    <location>
        <begin position="1"/>
        <end position="19"/>
    </location>
</feature>
<organism evidence="14 15">
    <name type="scientific">Apiotrichum porosum</name>
    <dbReference type="NCBI Taxonomy" id="105984"/>
    <lineage>
        <taxon>Eukaryota</taxon>
        <taxon>Fungi</taxon>
        <taxon>Dikarya</taxon>
        <taxon>Basidiomycota</taxon>
        <taxon>Agaricomycotina</taxon>
        <taxon>Tremellomycetes</taxon>
        <taxon>Trichosporonales</taxon>
        <taxon>Trichosporonaceae</taxon>
        <taxon>Apiotrichum</taxon>
    </lineage>
</organism>
<evidence type="ECO:0000256" key="4">
    <source>
        <dbReference type="ARBA" id="ARBA00022729"/>
    </source>
</evidence>
<protein>
    <recommendedName>
        <fullName evidence="12 13">Glucose-methanol-choline oxidoreductase N-terminal domain-containing protein</fullName>
    </recommendedName>
</protein>
<dbReference type="OrthoDB" id="269227at2759"/>
<evidence type="ECO:0000256" key="10">
    <source>
        <dbReference type="SAM" id="MobiDB-lite"/>
    </source>
</evidence>
<evidence type="ECO:0000256" key="7">
    <source>
        <dbReference type="PIRSR" id="PIRSR000137-1"/>
    </source>
</evidence>
<dbReference type="InterPro" id="IPR012132">
    <property type="entry name" value="GMC_OxRdtase"/>
</dbReference>
<dbReference type="GeneID" id="39594104"/>
<dbReference type="Pfam" id="PF00732">
    <property type="entry name" value="GMC_oxred_N"/>
    <property type="match status" value="1"/>
</dbReference>
<dbReference type="PROSITE" id="PS00623">
    <property type="entry name" value="GMC_OXRED_1"/>
    <property type="match status" value="1"/>
</dbReference>
<dbReference type="EMBL" id="RSCE01000009">
    <property type="protein sequence ID" value="RSH79895.1"/>
    <property type="molecule type" value="Genomic_DNA"/>
</dbReference>
<sequence>MRLLIAGGLFALPVTYALSGLLSDASQVNGQSFDYVIVGGGLGGLVVANRLSEDPDTTVLVIEAGGDSRTDDRVGVATNYGQAFGSDLDWGWKTSNGKSLIGGKTLGGSTAVNGMTYTRGEAAQYDALGTLLGTDTTDKWSWQGMFAGMTKAEHFTAPTSDQTSLGASYEGQYHGSSGPLQVGYPDGMYKGPQQADFYTVASRNFSVATSTDADGGKAANVAYHPNTLKGNTRSSSATAYWSSIEGERSNMAVLVSQRATKIVTTGANGTVTATGVEFGTQGGASYSVNASREVIVSAGAIQSPVLLQLSGIGDSNVLTPLGIDVVVDLPGVGKNLQDQTMGMMSWNAASGFNADGTGPNNVIAYPDLATLFGDDLESIKSTISSNIDAYAADAAANGGMVNASAASAIFAIQQDLMVNSGVGVAELFFSNSDTSIGINVWNMLPFSRGSVNISSTNPYDNPFIDPRYLSADVDMQVMIKGCRMVRKIFGTDPLRSLVSDETAPGGAVPSGEDGGSDAEWRQWISDNFLFVNHQIGTCAMMKAEYGGVVDASLVVYGTTNIRVVDGSVLPMQMSAHLSATLYGLAENAADIIKAGRQAVEGGTATTQSPHTAGAAATDDPTTTISTDNETPIETLAAAGDDGASSNAAGPTKSCSPRSRKRALRWT</sequence>
<evidence type="ECO:0000259" key="12">
    <source>
        <dbReference type="PROSITE" id="PS00623"/>
    </source>
</evidence>
<evidence type="ECO:0000256" key="3">
    <source>
        <dbReference type="ARBA" id="ARBA00022630"/>
    </source>
</evidence>
<name>A0A427XLY6_9TREE</name>
<dbReference type="Gene3D" id="3.30.560.10">
    <property type="entry name" value="Glucose Oxidase, domain 3"/>
    <property type="match status" value="1"/>
</dbReference>
<evidence type="ECO:0000256" key="8">
    <source>
        <dbReference type="PIRSR" id="PIRSR000137-2"/>
    </source>
</evidence>
<dbReference type="PIRSF" id="PIRSF000137">
    <property type="entry name" value="Alcohol_oxidase"/>
    <property type="match status" value="1"/>
</dbReference>
<dbReference type="InterPro" id="IPR000172">
    <property type="entry name" value="GMC_OxRdtase_N"/>
</dbReference>
<accession>A0A427XLY6</accession>
<feature type="binding site" evidence="8">
    <location>
        <position position="566"/>
    </location>
    <ligand>
        <name>FAD</name>
        <dbReference type="ChEBI" id="CHEBI:57692"/>
    </ligand>
</feature>
<feature type="domain" description="Glucose-methanol-choline oxidoreductase N-terminal" evidence="13">
    <location>
        <begin position="299"/>
        <end position="313"/>
    </location>
</feature>
<dbReference type="Proteomes" id="UP000279236">
    <property type="component" value="Unassembled WGS sequence"/>
</dbReference>
<comment type="caution">
    <text evidence="14">The sequence shown here is derived from an EMBL/GenBank/DDBJ whole genome shotgun (WGS) entry which is preliminary data.</text>
</comment>
<feature type="active site" description="Proton acceptor" evidence="7">
    <location>
        <position position="576"/>
    </location>
</feature>
<keyword evidence="15" id="KW-1185">Reference proteome</keyword>
<dbReference type="AlphaFoldDB" id="A0A427XLY6"/>
<dbReference type="RefSeq" id="XP_028475004.1">
    <property type="nucleotide sequence ID" value="XM_028624836.1"/>
</dbReference>
<dbReference type="Gene3D" id="4.10.450.10">
    <property type="entry name" value="Glucose Oxidase, domain 2"/>
    <property type="match status" value="1"/>
</dbReference>
<dbReference type="InterPro" id="IPR036188">
    <property type="entry name" value="FAD/NAD-bd_sf"/>
</dbReference>
<evidence type="ECO:0000256" key="6">
    <source>
        <dbReference type="ARBA" id="ARBA00023002"/>
    </source>
</evidence>
<keyword evidence="3 9" id="KW-0285">Flavoprotein</keyword>
<dbReference type="STRING" id="105984.A0A427XLY6"/>
<keyword evidence="6" id="KW-0560">Oxidoreductase</keyword>
<dbReference type="PANTHER" id="PTHR11552">
    <property type="entry name" value="GLUCOSE-METHANOL-CHOLINE GMC OXIDOREDUCTASE"/>
    <property type="match status" value="1"/>
</dbReference>
<feature type="compositionally biased region" description="Low complexity" evidence="10">
    <location>
        <begin position="636"/>
        <end position="649"/>
    </location>
</feature>
<proteinExistence type="inferred from homology"/>
<feature type="chain" id="PRO_5019012155" description="Glucose-methanol-choline oxidoreductase N-terminal domain-containing protein" evidence="11">
    <location>
        <begin position="20"/>
        <end position="666"/>
    </location>
</feature>
<dbReference type="GO" id="GO:0050660">
    <property type="term" value="F:flavin adenine dinucleotide binding"/>
    <property type="evidence" value="ECO:0007669"/>
    <property type="project" value="InterPro"/>
</dbReference>
<comment type="similarity">
    <text evidence="2 9">Belongs to the GMC oxidoreductase family.</text>
</comment>
<dbReference type="InterPro" id="IPR027424">
    <property type="entry name" value="Glucose_Oxidase_domain_2"/>
</dbReference>
<feature type="compositionally biased region" description="Basic residues" evidence="10">
    <location>
        <begin position="657"/>
        <end position="666"/>
    </location>
</feature>
<feature type="region of interest" description="Disordered" evidence="10">
    <location>
        <begin position="600"/>
        <end position="666"/>
    </location>
</feature>
<dbReference type="GO" id="GO:0016614">
    <property type="term" value="F:oxidoreductase activity, acting on CH-OH group of donors"/>
    <property type="evidence" value="ECO:0007669"/>
    <property type="project" value="InterPro"/>
</dbReference>
<dbReference type="PROSITE" id="PS00624">
    <property type="entry name" value="GMC_OXRED_2"/>
    <property type="match status" value="1"/>
</dbReference>
<reference evidence="14 15" key="1">
    <citation type="submission" date="2018-11" db="EMBL/GenBank/DDBJ databases">
        <title>Genome sequence of Apiotrichum porosum DSM 27194.</title>
        <authorList>
            <person name="Aliyu H."/>
            <person name="Gorte O."/>
            <person name="Ochsenreither K."/>
        </authorList>
    </citation>
    <scope>NUCLEOTIDE SEQUENCE [LARGE SCALE GENOMIC DNA]</scope>
    <source>
        <strain evidence="14 15">DSM 27194</strain>
    </source>
</reference>
<dbReference type="Pfam" id="PF05199">
    <property type="entry name" value="GMC_oxred_C"/>
    <property type="match status" value="1"/>
</dbReference>
<dbReference type="PANTHER" id="PTHR11552:SF201">
    <property type="entry name" value="GLUCOSE-METHANOL-CHOLINE OXIDOREDUCTASE N-TERMINAL DOMAIN-CONTAINING PROTEIN"/>
    <property type="match status" value="1"/>
</dbReference>
<dbReference type="Gene3D" id="3.50.50.60">
    <property type="entry name" value="FAD/NAD(P)-binding domain"/>
    <property type="match status" value="1"/>
</dbReference>
<evidence type="ECO:0000256" key="9">
    <source>
        <dbReference type="RuleBase" id="RU003968"/>
    </source>
</evidence>
<dbReference type="SUPFAM" id="SSF54373">
    <property type="entry name" value="FAD-linked reductases, C-terminal domain"/>
    <property type="match status" value="1"/>
</dbReference>
<evidence type="ECO:0000313" key="14">
    <source>
        <dbReference type="EMBL" id="RSH79895.1"/>
    </source>
</evidence>
<evidence type="ECO:0000256" key="1">
    <source>
        <dbReference type="ARBA" id="ARBA00001974"/>
    </source>
</evidence>
<keyword evidence="5 8" id="KW-0274">FAD</keyword>
<feature type="compositionally biased region" description="Low complexity" evidence="10">
    <location>
        <begin position="611"/>
        <end position="627"/>
    </location>
</feature>
<dbReference type="SUPFAM" id="SSF51905">
    <property type="entry name" value="FAD/NAD(P)-binding domain"/>
    <property type="match status" value="1"/>
</dbReference>
<dbReference type="InterPro" id="IPR007867">
    <property type="entry name" value="GMC_OxRtase_C"/>
</dbReference>
<feature type="active site" description="Proton donor" evidence="7">
    <location>
        <position position="533"/>
    </location>
</feature>
<evidence type="ECO:0000256" key="2">
    <source>
        <dbReference type="ARBA" id="ARBA00010790"/>
    </source>
</evidence>
<evidence type="ECO:0000256" key="5">
    <source>
        <dbReference type="ARBA" id="ARBA00022827"/>
    </source>
</evidence>
<evidence type="ECO:0000259" key="13">
    <source>
        <dbReference type="PROSITE" id="PS00624"/>
    </source>
</evidence>
<keyword evidence="4 11" id="KW-0732">Signal</keyword>
<evidence type="ECO:0000313" key="15">
    <source>
        <dbReference type="Proteomes" id="UP000279236"/>
    </source>
</evidence>
<gene>
    <name evidence="14" type="ORF">EHS24_009561</name>
</gene>